<keyword evidence="2" id="KW-1185">Reference proteome</keyword>
<gene>
    <name evidence="1" type="ORF">OXU80_07015</name>
</gene>
<dbReference type="EMBL" id="CP113520">
    <property type="protein sequence ID" value="WAJ29954.1"/>
    <property type="molecule type" value="Genomic_DNA"/>
</dbReference>
<organism evidence="1 2">
    <name type="scientific">Antarcticirhabdus aurantiaca</name>
    <dbReference type="NCBI Taxonomy" id="2606717"/>
    <lineage>
        <taxon>Bacteria</taxon>
        <taxon>Pseudomonadati</taxon>
        <taxon>Pseudomonadota</taxon>
        <taxon>Alphaproteobacteria</taxon>
        <taxon>Hyphomicrobiales</taxon>
        <taxon>Aurantimonadaceae</taxon>
        <taxon>Antarcticirhabdus</taxon>
    </lineage>
</organism>
<evidence type="ECO:0000313" key="1">
    <source>
        <dbReference type="EMBL" id="WAJ29954.1"/>
    </source>
</evidence>
<dbReference type="Proteomes" id="UP001163223">
    <property type="component" value="Chromosome"/>
</dbReference>
<reference evidence="1" key="1">
    <citation type="submission" date="2022-11" db="EMBL/GenBank/DDBJ databases">
        <title>beta-Carotene-producing bacterium, Jeongeuplla avenae sp. nov., alleviates the salt stress of Arabidopsis seedlings.</title>
        <authorList>
            <person name="Jiang L."/>
            <person name="Lee J."/>
        </authorList>
    </citation>
    <scope>NUCLEOTIDE SEQUENCE</scope>
    <source>
        <strain evidence="1">DY_R2A_6</strain>
    </source>
</reference>
<proteinExistence type="predicted"/>
<name>A0ACD4NSQ4_9HYPH</name>
<accession>A0ACD4NSQ4</accession>
<sequence>MTRITLALLLATSFAAPTFAADMIMVADPAPVPVDLAMPVGFTGLYIGVQGGGAFNPDDPDNLRVNPSFGPTVPAGGAADAFGDSFSSEFDSSFIGGVHVGYDYQIENFVIGAVADINATDISIKQNAFSNTPAFYTAERSLDYLATARLRGGVMVTDRALAYATGGVAYGEIDYRFSTDSPAVSGNGRSLATARPASVSEDEDEWGYTVGGGLEVLLTDNVSFGAEYLYTNLGSSNSSTRLDGGPFDGSATNGGGTTGEFTDFESDDDFDFHTVTAKLSYRFN</sequence>
<evidence type="ECO:0000313" key="2">
    <source>
        <dbReference type="Proteomes" id="UP001163223"/>
    </source>
</evidence>
<protein>
    <submittedName>
        <fullName evidence="1">Outer membrane beta-barrel protein</fullName>
    </submittedName>
</protein>